<evidence type="ECO:0000256" key="8">
    <source>
        <dbReference type="ARBA" id="ARBA00022723"/>
    </source>
</evidence>
<dbReference type="Pfam" id="PF22191">
    <property type="entry name" value="IBR_1"/>
    <property type="match status" value="1"/>
</dbReference>
<keyword evidence="12" id="KW-0862">Zinc</keyword>
<accession>A0AAE1JNQ5</accession>
<comment type="similarity">
    <text evidence="5">Belongs to the RBR family. Ariadne subfamily.</text>
</comment>
<comment type="function">
    <text evidence="3">Might act as an E3 ubiquitin-protein ligase, or as part of E3 complex, which accepts ubiquitin from specific E2 ubiquitin-conjugating enzymes and then transfers it to substrates.</text>
</comment>
<dbReference type="Gene3D" id="1.20.120.1750">
    <property type="match status" value="1"/>
</dbReference>
<organism evidence="16 17">
    <name type="scientific">Acacia crassicarpa</name>
    <name type="common">northern wattle</name>
    <dbReference type="NCBI Taxonomy" id="499986"/>
    <lineage>
        <taxon>Eukaryota</taxon>
        <taxon>Viridiplantae</taxon>
        <taxon>Streptophyta</taxon>
        <taxon>Embryophyta</taxon>
        <taxon>Tracheophyta</taxon>
        <taxon>Spermatophyta</taxon>
        <taxon>Magnoliopsida</taxon>
        <taxon>eudicotyledons</taxon>
        <taxon>Gunneridae</taxon>
        <taxon>Pentapetalae</taxon>
        <taxon>rosids</taxon>
        <taxon>fabids</taxon>
        <taxon>Fabales</taxon>
        <taxon>Fabaceae</taxon>
        <taxon>Caesalpinioideae</taxon>
        <taxon>mimosoid clade</taxon>
        <taxon>Acacieae</taxon>
        <taxon>Acacia</taxon>
    </lineage>
</organism>
<dbReference type="Proteomes" id="UP001293593">
    <property type="component" value="Unassembled WGS sequence"/>
</dbReference>
<dbReference type="EC" id="2.3.2.31" evidence="6"/>
<keyword evidence="7" id="KW-0808">Transferase</keyword>
<proteinExistence type="inferred from homology"/>
<dbReference type="SUPFAM" id="SSF57850">
    <property type="entry name" value="RING/U-box"/>
    <property type="match status" value="3"/>
</dbReference>
<dbReference type="EMBL" id="JAWXYG010000013">
    <property type="protein sequence ID" value="KAK4256489.1"/>
    <property type="molecule type" value="Genomic_DNA"/>
</dbReference>
<dbReference type="PROSITE" id="PS50089">
    <property type="entry name" value="ZF_RING_2"/>
    <property type="match status" value="1"/>
</dbReference>
<evidence type="ECO:0000256" key="6">
    <source>
        <dbReference type="ARBA" id="ARBA00012251"/>
    </source>
</evidence>
<dbReference type="Pfam" id="PF19422">
    <property type="entry name" value="Ariadne"/>
    <property type="match status" value="1"/>
</dbReference>
<dbReference type="Pfam" id="PF01485">
    <property type="entry name" value="IBR"/>
    <property type="match status" value="1"/>
</dbReference>
<dbReference type="InterPro" id="IPR002867">
    <property type="entry name" value="IBR_dom"/>
</dbReference>
<dbReference type="InterPro" id="IPR048962">
    <property type="entry name" value="ARIH1-like_UBL"/>
</dbReference>
<dbReference type="CDD" id="cd16773">
    <property type="entry name" value="RING-HC_RBR_TRIAD1"/>
    <property type="match status" value="1"/>
</dbReference>
<evidence type="ECO:0000256" key="2">
    <source>
        <dbReference type="ARBA" id="ARBA00001947"/>
    </source>
</evidence>
<evidence type="ECO:0000313" key="16">
    <source>
        <dbReference type="EMBL" id="KAK4256489.1"/>
    </source>
</evidence>
<evidence type="ECO:0000256" key="10">
    <source>
        <dbReference type="ARBA" id="ARBA00022771"/>
    </source>
</evidence>
<dbReference type="GO" id="GO:0016567">
    <property type="term" value="P:protein ubiquitination"/>
    <property type="evidence" value="ECO:0007669"/>
    <property type="project" value="InterPro"/>
</dbReference>
<keyword evidence="17" id="KW-1185">Reference proteome</keyword>
<reference evidence="16" key="1">
    <citation type="submission" date="2023-10" db="EMBL/GenBank/DDBJ databases">
        <title>Chromosome-level genome of the transformable northern wattle, Acacia crassicarpa.</title>
        <authorList>
            <person name="Massaro I."/>
            <person name="Sinha N.R."/>
            <person name="Poethig S."/>
            <person name="Leichty A.R."/>
        </authorList>
    </citation>
    <scope>NUCLEOTIDE SEQUENCE</scope>
    <source>
        <strain evidence="16">Acra3RX</strain>
        <tissue evidence="16">Leaf</tissue>
    </source>
</reference>
<evidence type="ECO:0000256" key="11">
    <source>
        <dbReference type="ARBA" id="ARBA00022786"/>
    </source>
</evidence>
<feature type="domain" description="RING-type" evidence="14">
    <location>
        <begin position="131"/>
        <end position="179"/>
    </location>
</feature>
<evidence type="ECO:0000256" key="4">
    <source>
        <dbReference type="ARBA" id="ARBA00004906"/>
    </source>
</evidence>
<evidence type="ECO:0000256" key="5">
    <source>
        <dbReference type="ARBA" id="ARBA00005884"/>
    </source>
</evidence>
<dbReference type="AlphaFoldDB" id="A0AAE1JNQ5"/>
<evidence type="ECO:0000256" key="12">
    <source>
        <dbReference type="ARBA" id="ARBA00022833"/>
    </source>
</evidence>
<evidence type="ECO:0000256" key="3">
    <source>
        <dbReference type="ARBA" id="ARBA00003976"/>
    </source>
</evidence>
<keyword evidence="9" id="KW-0677">Repeat</keyword>
<evidence type="ECO:0000256" key="1">
    <source>
        <dbReference type="ARBA" id="ARBA00001798"/>
    </source>
</evidence>
<dbReference type="GO" id="GO:0008270">
    <property type="term" value="F:zinc ion binding"/>
    <property type="evidence" value="ECO:0007669"/>
    <property type="project" value="UniProtKB-KW"/>
</dbReference>
<name>A0AAE1JNQ5_9FABA</name>
<dbReference type="InterPro" id="IPR044066">
    <property type="entry name" value="TRIAD_supradom"/>
</dbReference>
<dbReference type="CDD" id="cd22586">
    <property type="entry name" value="Rcat_RBR_ARI1-like"/>
    <property type="match status" value="1"/>
</dbReference>
<keyword evidence="8" id="KW-0479">Metal-binding</keyword>
<keyword evidence="11" id="KW-0833">Ubl conjugation pathway</keyword>
<sequence length="529" mass="61306">MGDDNWCSDDECNYYYDQNCDEVFEVDDGAGIDSVMAGYKRPTTQVISRESLVAAQKQDLRRVMEMLSLREHHARTLLIHHRWDVQNLFAVYVEKGKVALFADAGVTVYTNSELSSSLQSLSLQSSSSVFCEICIENIPSHQVTRMECGHYFCNQCWTSHFIVQINEGKSKRILCMAHKCNAICDENIVRDLVRKKHAETVEKFDRFLLESYIEDNRRAKWCPSVPHCGNAIRVEEEVCEVECCCGLQFCFKCLSEIHSPCSCQMFELWANKCRDESESVNWITAHTKPCPKCHKPVEKSGGCNLVSCICRQSFCWICGEATGRDHTWTAITGHSCGRYQPREKLAELAKKNLYRYMHYHNRYKAHMDSLNLEGKLKETMQQKVSLSEKKHDSSIRDYSWVNNGLSRLFRSRRVLCYTYPFAYYMFGGEFFNDDTIPKKERERKQNLFEDQQQQLEANIERLSMFLEEPFDEFKDDKVIKIREKVLNLSAVVDSLCSKMYEVIENDLLVSQTIAPYKSKGIEKASLLNS</sequence>
<dbReference type="Pfam" id="PF21235">
    <property type="entry name" value="UBA_ARI1"/>
    <property type="match status" value="1"/>
</dbReference>
<gene>
    <name evidence="16" type="ORF">QN277_009341</name>
</gene>
<dbReference type="FunFam" id="3.30.40.10:FF:000019">
    <property type="entry name" value="RBR-type E3 ubiquitin transferase"/>
    <property type="match status" value="1"/>
</dbReference>
<evidence type="ECO:0000313" key="17">
    <source>
        <dbReference type="Proteomes" id="UP001293593"/>
    </source>
</evidence>
<comment type="cofactor">
    <cofactor evidence="2">
        <name>Zn(2+)</name>
        <dbReference type="ChEBI" id="CHEBI:29105"/>
    </cofactor>
</comment>
<keyword evidence="10 13" id="KW-0863">Zinc-finger</keyword>
<evidence type="ECO:0000259" key="14">
    <source>
        <dbReference type="PROSITE" id="PS50089"/>
    </source>
</evidence>
<dbReference type="InterPro" id="IPR031127">
    <property type="entry name" value="E3_UB_ligase_RBR"/>
</dbReference>
<dbReference type="Gene3D" id="3.30.40.10">
    <property type="entry name" value="Zinc/RING finger domain, C3HC4 (zinc finger)"/>
    <property type="match status" value="1"/>
</dbReference>
<feature type="domain" description="RING-type" evidence="15">
    <location>
        <begin position="127"/>
        <end position="340"/>
    </location>
</feature>
<evidence type="ECO:0000259" key="15">
    <source>
        <dbReference type="PROSITE" id="PS51873"/>
    </source>
</evidence>
<comment type="catalytic activity">
    <reaction evidence="1">
        <text>[E2 ubiquitin-conjugating enzyme]-S-ubiquitinyl-L-cysteine + [acceptor protein]-L-lysine = [E2 ubiquitin-conjugating enzyme]-L-cysteine + [acceptor protein]-N(6)-ubiquitinyl-L-lysine.</text>
        <dbReference type="EC" id="2.3.2.31"/>
    </reaction>
</comment>
<evidence type="ECO:0000256" key="9">
    <source>
        <dbReference type="ARBA" id="ARBA00022737"/>
    </source>
</evidence>
<evidence type="ECO:0000256" key="13">
    <source>
        <dbReference type="PROSITE-ProRule" id="PRU00175"/>
    </source>
</evidence>
<dbReference type="InterPro" id="IPR001841">
    <property type="entry name" value="Znf_RING"/>
</dbReference>
<dbReference type="PANTHER" id="PTHR11685">
    <property type="entry name" value="RBR FAMILY RING FINGER AND IBR DOMAIN-CONTAINING"/>
    <property type="match status" value="1"/>
</dbReference>
<evidence type="ECO:0000256" key="7">
    <source>
        <dbReference type="ARBA" id="ARBA00022679"/>
    </source>
</evidence>
<dbReference type="FunFam" id="1.20.120.1750:FF:000013">
    <property type="entry name" value="RBR-type E3 ubiquitin transferase"/>
    <property type="match status" value="1"/>
</dbReference>
<dbReference type="InterPro" id="IPR045840">
    <property type="entry name" value="Ariadne"/>
</dbReference>
<comment type="pathway">
    <text evidence="4">Protein modification; protein ubiquitination.</text>
</comment>
<dbReference type="SMART" id="SM00647">
    <property type="entry name" value="IBR"/>
    <property type="match status" value="2"/>
</dbReference>
<dbReference type="GO" id="GO:0061630">
    <property type="term" value="F:ubiquitin protein ligase activity"/>
    <property type="evidence" value="ECO:0007669"/>
    <property type="project" value="UniProtKB-EC"/>
</dbReference>
<protein>
    <recommendedName>
        <fullName evidence="6">RBR-type E3 ubiquitin transferase</fullName>
        <ecNumber evidence="6">2.3.2.31</ecNumber>
    </recommendedName>
</protein>
<dbReference type="InterPro" id="IPR013083">
    <property type="entry name" value="Znf_RING/FYVE/PHD"/>
</dbReference>
<comment type="caution">
    <text evidence="16">The sequence shown here is derived from an EMBL/GenBank/DDBJ whole genome shotgun (WGS) entry which is preliminary data.</text>
</comment>
<dbReference type="PROSITE" id="PS51873">
    <property type="entry name" value="TRIAD"/>
    <property type="match status" value="1"/>
</dbReference>